<accession>A0A2P2EDI7</accession>
<dbReference type="AlphaFoldDB" id="A0A2P2EDI7"/>
<keyword evidence="2" id="KW-1185">Reference proteome</keyword>
<reference evidence="1 2" key="1">
    <citation type="journal article" date="2018" name="Genome Announc.">
        <title>Draft Genome Sequence of "Candidatus Phycosocius bacilliformis," an Alphaproteobacterial Ectosymbiont of the Hydrocarbon-Producing Green Alga Botryococcus braunii.</title>
        <authorList>
            <person name="Tanabe Y."/>
            <person name="Yamaguchi H."/>
            <person name="Watanabe M.M."/>
        </authorList>
    </citation>
    <scope>NUCLEOTIDE SEQUENCE [LARGE SCALE GENOMIC DNA]</scope>
    <source>
        <strain evidence="1 2">BOTRYCO-2</strain>
    </source>
</reference>
<proteinExistence type="predicted"/>
<dbReference type="EMBL" id="BFBR01000010">
    <property type="protein sequence ID" value="GBF59101.1"/>
    <property type="molecule type" value="Genomic_DNA"/>
</dbReference>
<gene>
    <name evidence="1" type="ORF">PbB2_02793</name>
</gene>
<name>A0A2P2EDI7_9PROT</name>
<evidence type="ECO:0000313" key="2">
    <source>
        <dbReference type="Proteomes" id="UP000245086"/>
    </source>
</evidence>
<sequence length="154" mass="17213">MFTIDNIRPEEIRARLEQAVAAARLPHEKVKAVMNLRSDLEALGGAVRDTPYQTDYFRGVDYLNEELRLQQKAITSAKKREVKERRAKEAAQKAQAAVAAPSMATSMPTNAATVRKQEKGCHAETTNTVMPHIDVRYTMRPAPVAPQIDWPAND</sequence>
<organism evidence="1 2">
    <name type="scientific">Candidatus Phycosocius bacilliformis</name>
    <dbReference type="NCBI Taxonomy" id="1445552"/>
    <lineage>
        <taxon>Bacteria</taxon>
        <taxon>Pseudomonadati</taxon>
        <taxon>Pseudomonadota</taxon>
        <taxon>Alphaproteobacteria</taxon>
        <taxon>Caulobacterales</taxon>
        <taxon>Caulobacterales incertae sedis</taxon>
        <taxon>Candidatus Phycosocius</taxon>
    </lineage>
</organism>
<protein>
    <submittedName>
        <fullName evidence="1">Uncharacterized protein</fullName>
    </submittedName>
</protein>
<evidence type="ECO:0000313" key="1">
    <source>
        <dbReference type="EMBL" id="GBF59101.1"/>
    </source>
</evidence>
<dbReference type="RefSeq" id="WP_108985978.1">
    <property type="nucleotide sequence ID" value="NZ_BFBR01000010.1"/>
</dbReference>
<comment type="caution">
    <text evidence="1">The sequence shown here is derived from an EMBL/GenBank/DDBJ whole genome shotgun (WGS) entry which is preliminary data.</text>
</comment>
<dbReference type="Proteomes" id="UP000245086">
    <property type="component" value="Unassembled WGS sequence"/>
</dbReference>